<dbReference type="Gene3D" id="2.70.98.70">
    <property type="match status" value="1"/>
</dbReference>
<protein>
    <recommendedName>
        <fullName evidence="3">Heparinase</fullName>
    </recommendedName>
</protein>
<comment type="caution">
    <text evidence="1">The sequence shown here is derived from an EMBL/GenBank/DDBJ whole genome shotgun (WGS) entry which is preliminary data.</text>
</comment>
<dbReference type="SUPFAM" id="SSF48230">
    <property type="entry name" value="Chondroitin AC/alginate lyase"/>
    <property type="match status" value="1"/>
</dbReference>
<evidence type="ECO:0008006" key="3">
    <source>
        <dbReference type="Google" id="ProtNLM"/>
    </source>
</evidence>
<dbReference type="EMBL" id="NMQW01000012">
    <property type="protein sequence ID" value="OXM86860.1"/>
    <property type="molecule type" value="Genomic_DNA"/>
</dbReference>
<evidence type="ECO:0000313" key="1">
    <source>
        <dbReference type="EMBL" id="OXM86860.1"/>
    </source>
</evidence>
<dbReference type="InterPro" id="IPR008929">
    <property type="entry name" value="Chondroitin_lyas"/>
</dbReference>
<sequence length="632" mass="70685">MDTRVLFEALEYGAKQLKGQPLFEIGRSGSKWEEIRTSPNHSKLLQEVVEVGESLRQEPIGVLPFSKYKLFDTTGNRIEFEKAYFKNRLRLNTFAILSLAYGKPQDIEALEDIIWAMCDEYTWCLPAHLGGHSLKSIDKLNQAEAPACDGQLHGKVKPHRQTIDLFASETAFTLAEICSLLETRLSEVVMSRARKEIRERVLEPFCELGSFLFWEQATHNWSAVCSGSIGSAALYLIQDSAGLTPIIGRVLQAMECYLSGFDADGACTEGIGYWNYGFGYYTYFADLLKQRTGGAVDLFTGEKIKQIALFQQKCYLNEDWTVSFSDASLHSSFSPGLTGYLKTIYPEVEMPPARFASSYTTDHCARWPNAVRNFVWSLAPEASEEATEAVYYLQDAEWLVSRTVSQGHVVSFAAKGGHNAEPHNHNDVGHFMLHVNGTTLLTDTGAGEYTKSYFGEQRYSYIGNRSKGHSVPIIEGIEQQEGKQFAAQVLDISTSENRDVFALELAGAYPSSNLQSLIRTFQFDKKGAAPQLELIDRYRFEQAPDSIVERFVSFTKPEMVSDGRVRLQQNNAVTDLIFDASQLQCSVERVDFMNHSGVREDLYLLDLTVAKPGTEETVRVQFLPGTPGASAL</sequence>
<name>A0A229UU07_9BACL</name>
<accession>A0A229UU07</accession>
<gene>
    <name evidence="1" type="ORF">CF651_08400</name>
</gene>
<dbReference type="PANTHER" id="PTHR38045:SF1">
    <property type="entry name" value="HEPARINASE II_III-LIKE PROTEIN"/>
    <property type="match status" value="1"/>
</dbReference>
<evidence type="ECO:0000313" key="2">
    <source>
        <dbReference type="Proteomes" id="UP000215509"/>
    </source>
</evidence>
<dbReference type="RefSeq" id="WP_094014409.1">
    <property type="nucleotide sequence ID" value="NZ_NMQW01000012.1"/>
</dbReference>
<dbReference type="PANTHER" id="PTHR38045">
    <property type="entry name" value="CHROMOSOME 1, WHOLE GENOME SHOTGUN SEQUENCE"/>
    <property type="match status" value="1"/>
</dbReference>
<dbReference type="Gene3D" id="1.50.10.100">
    <property type="entry name" value="Chondroitin AC/alginate lyase"/>
    <property type="match status" value="1"/>
</dbReference>
<proteinExistence type="predicted"/>
<reference evidence="1 2" key="1">
    <citation type="submission" date="2017-07" db="EMBL/GenBank/DDBJ databases">
        <title>Genome sequencing and assembly of Paenibacillus rigui.</title>
        <authorList>
            <person name="Mayilraj S."/>
        </authorList>
    </citation>
    <scope>NUCLEOTIDE SEQUENCE [LARGE SCALE GENOMIC DNA]</scope>
    <source>
        <strain evidence="1 2">JCM 16352</strain>
    </source>
</reference>
<dbReference type="AlphaFoldDB" id="A0A229UU07"/>
<keyword evidence="2" id="KW-1185">Reference proteome</keyword>
<dbReference type="OrthoDB" id="9793856at2"/>
<organism evidence="1 2">
    <name type="scientific">Paenibacillus rigui</name>
    <dbReference type="NCBI Taxonomy" id="554312"/>
    <lineage>
        <taxon>Bacteria</taxon>
        <taxon>Bacillati</taxon>
        <taxon>Bacillota</taxon>
        <taxon>Bacilli</taxon>
        <taxon>Bacillales</taxon>
        <taxon>Paenibacillaceae</taxon>
        <taxon>Paenibacillus</taxon>
    </lineage>
</organism>
<dbReference type="Proteomes" id="UP000215509">
    <property type="component" value="Unassembled WGS sequence"/>
</dbReference>